<dbReference type="AlphaFoldDB" id="A0A6H5J2T6"/>
<organism evidence="2 3">
    <name type="scientific">Trichogramma brassicae</name>
    <dbReference type="NCBI Taxonomy" id="86971"/>
    <lineage>
        <taxon>Eukaryota</taxon>
        <taxon>Metazoa</taxon>
        <taxon>Ecdysozoa</taxon>
        <taxon>Arthropoda</taxon>
        <taxon>Hexapoda</taxon>
        <taxon>Insecta</taxon>
        <taxon>Pterygota</taxon>
        <taxon>Neoptera</taxon>
        <taxon>Endopterygota</taxon>
        <taxon>Hymenoptera</taxon>
        <taxon>Apocrita</taxon>
        <taxon>Proctotrupomorpha</taxon>
        <taxon>Chalcidoidea</taxon>
        <taxon>Trichogrammatidae</taxon>
        <taxon>Trichogramma</taxon>
    </lineage>
</organism>
<reference evidence="2 3" key="1">
    <citation type="submission" date="2020-02" db="EMBL/GenBank/DDBJ databases">
        <authorList>
            <person name="Ferguson B K."/>
        </authorList>
    </citation>
    <scope>NUCLEOTIDE SEQUENCE [LARGE SCALE GENOMIC DNA]</scope>
</reference>
<evidence type="ECO:0000256" key="1">
    <source>
        <dbReference type="SAM" id="MobiDB-lite"/>
    </source>
</evidence>
<sequence length="215" mass="24075">MTSSFQHLMRMASSSTPHQMRLPSSLCRQIRMTSSFQTSDEDGEQQHSTPDEAAKHSALVILTFERSLDSRFLCDYGRPCTHSSTTDRTAAVMQYSDATYSPTISAVPVSTREVYMRQPYQLNSQPAAPSEPPGTIFVQLHRDFPKKVIAEPDSDLVCRASHPGRYPCNYSVTSRRMSSPSPNSDLVRRASHPGRYTCENIATSWRKSSPSLYST</sequence>
<gene>
    <name evidence="2" type="ORF">TBRA_LOCUS15554</name>
</gene>
<evidence type="ECO:0000313" key="3">
    <source>
        <dbReference type="Proteomes" id="UP000479190"/>
    </source>
</evidence>
<feature type="region of interest" description="Disordered" evidence="1">
    <location>
        <begin position="35"/>
        <end position="54"/>
    </location>
</feature>
<feature type="region of interest" description="Disordered" evidence="1">
    <location>
        <begin position="1"/>
        <end position="22"/>
    </location>
</feature>
<proteinExistence type="predicted"/>
<accession>A0A6H5J2T6</accession>
<dbReference type="Proteomes" id="UP000479190">
    <property type="component" value="Unassembled WGS sequence"/>
</dbReference>
<protein>
    <submittedName>
        <fullName evidence="2">Uncharacterized protein</fullName>
    </submittedName>
</protein>
<keyword evidence="3" id="KW-1185">Reference proteome</keyword>
<evidence type="ECO:0000313" key="2">
    <source>
        <dbReference type="EMBL" id="CAB0043966.1"/>
    </source>
</evidence>
<dbReference type="EMBL" id="CADCXV010001364">
    <property type="protein sequence ID" value="CAB0043966.1"/>
    <property type="molecule type" value="Genomic_DNA"/>
</dbReference>
<feature type="compositionally biased region" description="Polar residues" evidence="1">
    <location>
        <begin position="1"/>
        <end position="18"/>
    </location>
</feature>
<name>A0A6H5J2T6_9HYME</name>